<dbReference type="PANTHER" id="PTHR43214">
    <property type="entry name" value="TWO-COMPONENT RESPONSE REGULATOR"/>
    <property type="match status" value="1"/>
</dbReference>
<gene>
    <name evidence="4" type="ORF">GGR20_002619</name>
</gene>
<dbReference type="RefSeq" id="WP_183311760.1">
    <property type="nucleotide sequence ID" value="NZ_JACIEW010000006.1"/>
</dbReference>
<evidence type="ECO:0000259" key="3">
    <source>
        <dbReference type="PROSITE" id="PS50043"/>
    </source>
</evidence>
<feature type="compositionally biased region" description="Polar residues" evidence="2">
    <location>
        <begin position="269"/>
        <end position="278"/>
    </location>
</feature>
<dbReference type="GO" id="GO:0006355">
    <property type="term" value="P:regulation of DNA-templated transcription"/>
    <property type="evidence" value="ECO:0007669"/>
    <property type="project" value="InterPro"/>
</dbReference>
<dbReference type="InterPro" id="IPR000792">
    <property type="entry name" value="Tscrpt_reg_LuxR_C"/>
</dbReference>
<feature type="region of interest" description="Disordered" evidence="2">
    <location>
        <begin position="265"/>
        <end position="293"/>
    </location>
</feature>
<dbReference type="InterPro" id="IPR016032">
    <property type="entry name" value="Sig_transdc_resp-reg_C-effctor"/>
</dbReference>
<dbReference type="PROSITE" id="PS00622">
    <property type="entry name" value="HTH_LUXR_1"/>
    <property type="match status" value="1"/>
</dbReference>
<dbReference type="AlphaFoldDB" id="A0A7W6NCI2"/>
<accession>A0A7W6NCI2</accession>
<dbReference type="InterPro" id="IPR039420">
    <property type="entry name" value="WalR-like"/>
</dbReference>
<dbReference type="PRINTS" id="PR00038">
    <property type="entry name" value="HTHLUXR"/>
</dbReference>
<dbReference type="Pfam" id="PF00196">
    <property type="entry name" value="GerE"/>
    <property type="match status" value="1"/>
</dbReference>
<dbReference type="Proteomes" id="UP000547011">
    <property type="component" value="Unassembled WGS sequence"/>
</dbReference>
<name>A0A7W6NCI2_9HYPH</name>
<reference evidence="4 5" key="1">
    <citation type="submission" date="2020-08" db="EMBL/GenBank/DDBJ databases">
        <title>Genomic Encyclopedia of Type Strains, Phase IV (KMG-IV): sequencing the most valuable type-strain genomes for metagenomic binning, comparative biology and taxonomic classification.</title>
        <authorList>
            <person name="Goeker M."/>
        </authorList>
    </citation>
    <scope>NUCLEOTIDE SEQUENCE [LARGE SCALE GENOMIC DNA]</scope>
    <source>
        <strain evidence="4 5">DSM 23447</strain>
    </source>
</reference>
<evidence type="ECO:0000256" key="2">
    <source>
        <dbReference type="SAM" id="MobiDB-lite"/>
    </source>
</evidence>
<evidence type="ECO:0000313" key="4">
    <source>
        <dbReference type="EMBL" id="MBB4052963.1"/>
    </source>
</evidence>
<dbReference type="PANTHER" id="PTHR43214:SF42">
    <property type="entry name" value="TRANSCRIPTIONAL REGULATORY PROTEIN DESR"/>
    <property type="match status" value="1"/>
</dbReference>
<dbReference type="GO" id="GO:0003677">
    <property type="term" value="F:DNA binding"/>
    <property type="evidence" value="ECO:0007669"/>
    <property type="project" value="UniProtKB-KW"/>
</dbReference>
<dbReference type="InterPro" id="IPR036388">
    <property type="entry name" value="WH-like_DNA-bd_sf"/>
</dbReference>
<protein>
    <submittedName>
        <fullName evidence="4">DNA-binding NarL/FixJ family response regulator</fullName>
    </submittedName>
</protein>
<dbReference type="SUPFAM" id="SSF46894">
    <property type="entry name" value="C-terminal effector domain of the bipartite response regulators"/>
    <property type="match status" value="1"/>
</dbReference>
<evidence type="ECO:0000313" key="5">
    <source>
        <dbReference type="Proteomes" id="UP000547011"/>
    </source>
</evidence>
<sequence length="293" mass="31581">MRENLYDGLPNPRQTEDRPFKSGTLRLVFVAPQQAIYQCLSSALQDHFRDADVFLVDRIDDTSDPDHSVGLVLLGAGARLIGVEFIEQCSRRFPNAAIAVATDNGVPVVDPQLTERRLIQGILPTSLPLDVWFALMRLVMAGGEYLPHGDSAPAGHFEPLHRSSRGAPLTSASPAPPGGQKQAAEIPLQQNHQVSNGAENGLDTLTAREREILTLVSEGYQNKLIANRMALSEHTVKAHVHNLIAKLRVTNRTQAAAYLHEHGLDKSARSTGSLSKSSLHAGAGDHSPAPGLG</sequence>
<comment type="caution">
    <text evidence="4">The sequence shown here is derived from an EMBL/GenBank/DDBJ whole genome shotgun (WGS) entry which is preliminary data.</text>
</comment>
<evidence type="ECO:0000256" key="1">
    <source>
        <dbReference type="ARBA" id="ARBA00023125"/>
    </source>
</evidence>
<dbReference type="SMART" id="SM00421">
    <property type="entry name" value="HTH_LUXR"/>
    <property type="match status" value="1"/>
</dbReference>
<keyword evidence="5" id="KW-1185">Reference proteome</keyword>
<dbReference type="Gene3D" id="1.10.10.10">
    <property type="entry name" value="Winged helix-like DNA-binding domain superfamily/Winged helix DNA-binding domain"/>
    <property type="match status" value="1"/>
</dbReference>
<proteinExistence type="predicted"/>
<feature type="region of interest" description="Disordered" evidence="2">
    <location>
        <begin position="156"/>
        <end position="183"/>
    </location>
</feature>
<dbReference type="CDD" id="cd06170">
    <property type="entry name" value="LuxR_C_like"/>
    <property type="match status" value="1"/>
</dbReference>
<dbReference type="PROSITE" id="PS50043">
    <property type="entry name" value="HTH_LUXR_2"/>
    <property type="match status" value="1"/>
</dbReference>
<feature type="domain" description="HTH luxR-type" evidence="3">
    <location>
        <begin position="198"/>
        <end position="263"/>
    </location>
</feature>
<keyword evidence="1 4" id="KW-0238">DNA-binding</keyword>
<dbReference type="EMBL" id="JACIEW010000006">
    <property type="protein sequence ID" value="MBB4052963.1"/>
    <property type="molecule type" value="Genomic_DNA"/>
</dbReference>
<organism evidence="4 5">
    <name type="scientific">Devosia subaequoris</name>
    <dbReference type="NCBI Taxonomy" id="395930"/>
    <lineage>
        <taxon>Bacteria</taxon>
        <taxon>Pseudomonadati</taxon>
        <taxon>Pseudomonadota</taxon>
        <taxon>Alphaproteobacteria</taxon>
        <taxon>Hyphomicrobiales</taxon>
        <taxon>Devosiaceae</taxon>
        <taxon>Devosia</taxon>
    </lineage>
</organism>